<protein>
    <submittedName>
        <fullName evidence="1">Uncharacterized protein</fullName>
    </submittedName>
</protein>
<evidence type="ECO:0000313" key="2">
    <source>
        <dbReference type="Proteomes" id="UP000036987"/>
    </source>
</evidence>
<feature type="non-terminal residue" evidence="1">
    <location>
        <position position="1"/>
    </location>
</feature>
<comment type="caution">
    <text evidence="1">The sequence shown here is derived from an EMBL/GenBank/DDBJ whole genome shotgun (WGS) entry which is preliminary data.</text>
</comment>
<gene>
    <name evidence="1" type="ORF">ZOSMA_27G00330</name>
</gene>
<name>A0A0K9PDE0_ZOSMR</name>
<dbReference type="EMBL" id="LFYR01000932">
    <property type="protein sequence ID" value="KMZ66986.1"/>
    <property type="molecule type" value="Genomic_DNA"/>
</dbReference>
<accession>A0A0K9PDE0</accession>
<dbReference type="AlphaFoldDB" id="A0A0K9PDE0"/>
<keyword evidence="2" id="KW-1185">Reference proteome</keyword>
<evidence type="ECO:0000313" key="1">
    <source>
        <dbReference type="EMBL" id="KMZ66986.1"/>
    </source>
</evidence>
<organism evidence="1 2">
    <name type="scientific">Zostera marina</name>
    <name type="common">Eelgrass</name>
    <dbReference type="NCBI Taxonomy" id="29655"/>
    <lineage>
        <taxon>Eukaryota</taxon>
        <taxon>Viridiplantae</taxon>
        <taxon>Streptophyta</taxon>
        <taxon>Embryophyta</taxon>
        <taxon>Tracheophyta</taxon>
        <taxon>Spermatophyta</taxon>
        <taxon>Magnoliopsida</taxon>
        <taxon>Liliopsida</taxon>
        <taxon>Zosteraceae</taxon>
        <taxon>Zostera</taxon>
    </lineage>
</organism>
<reference evidence="2" key="1">
    <citation type="journal article" date="2016" name="Nature">
        <title>The genome of the seagrass Zostera marina reveals angiosperm adaptation to the sea.</title>
        <authorList>
            <person name="Olsen J.L."/>
            <person name="Rouze P."/>
            <person name="Verhelst B."/>
            <person name="Lin Y.-C."/>
            <person name="Bayer T."/>
            <person name="Collen J."/>
            <person name="Dattolo E."/>
            <person name="De Paoli E."/>
            <person name="Dittami S."/>
            <person name="Maumus F."/>
            <person name="Michel G."/>
            <person name="Kersting A."/>
            <person name="Lauritano C."/>
            <person name="Lohaus R."/>
            <person name="Toepel M."/>
            <person name="Tonon T."/>
            <person name="Vanneste K."/>
            <person name="Amirebrahimi M."/>
            <person name="Brakel J."/>
            <person name="Bostroem C."/>
            <person name="Chovatia M."/>
            <person name="Grimwood J."/>
            <person name="Jenkins J.W."/>
            <person name="Jueterbock A."/>
            <person name="Mraz A."/>
            <person name="Stam W.T."/>
            <person name="Tice H."/>
            <person name="Bornberg-Bauer E."/>
            <person name="Green P.J."/>
            <person name="Pearson G.A."/>
            <person name="Procaccini G."/>
            <person name="Duarte C.M."/>
            <person name="Schmutz J."/>
            <person name="Reusch T.B.H."/>
            <person name="Van de Peer Y."/>
        </authorList>
    </citation>
    <scope>NUCLEOTIDE SEQUENCE [LARGE SCALE GENOMIC DNA]</scope>
    <source>
        <strain evidence="2">cv. Finnish</strain>
    </source>
</reference>
<dbReference type="Proteomes" id="UP000036987">
    <property type="component" value="Unassembled WGS sequence"/>
</dbReference>
<proteinExistence type="predicted"/>
<sequence length="44" mass="4783">EIFSFTVPAKSITRMFGRIHSVEILTQACLSSTSSPCKPSSSHL</sequence>